<feature type="signal peptide" evidence="1">
    <location>
        <begin position="1"/>
        <end position="20"/>
    </location>
</feature>
<sequence length="425" mass="42534">MRLKTWAWGLSMAGVALLSACGGGGDDDKAQMRLLNASVGYASLDMTVDDTTVSSGVAYASVGDYANISTSDTGTEIQNSSVGSTVASTTPSLTAGTKYTLIAYGAAGSAKTALLQEDQEAPDAGKSKLLVLNLAPDAGALDVYITAADETLDAATAVSTGIAAGGGSGYNTLNAGTYRIRLTGTADKSDVRLDIPAVTLTSAGVSTLVLTGTSGGVLVNGMQMIQQGAVTNFPNTTARARLVAAVGSSAVVAGTLGDTELMGNSTSPTIGAYKTLTAGTSTLTVYVNGSPVTLSSPTLAAGGDYTLMVWGSASGPALKVLSDDNRLPTSTGYAKIRLVNGVASGSTGLTLNVDYSALASNVTPGNSSSPTSTAASTTALLTVTSPTATTPVYSLSDLTLLSSGVYTVFVLGDTTNMIGSLRRER</sequence>
<evidence type="ECO:0000259" key="2">
    <source>
        <dbReference type="Pfam" id="PF14344"/>
    </source>
</evidence>
<dbReference type="PROSITE" id="PS51257">
    <property type="entry name" value="PROKAR_LIPOPROTEIN"/>
    <property type="match status" value="1"/>
</dbReference>
<proteinExistence type="predicted"/>
<dbReference type="RefSeq" id="WP_261758283.1">
    <property type="nucleotide sequence ID" value="NZ_CP104562.2"/>
</dbReference>
<keyword evidence="4" id="KW-1185">Reference proteome</keyword>
<organism evidence="3 4">
    <name type="scientific">Roseateles amylovorans</name>
    <dbReference type="NCBI Taxonomy" id="2978473"/>
    <lineage>
        <taxon>Bacteria</taxon>
        <taxon>Pseudomonadati</taxon>
        <taxon>Pseudomonadota</taxon>
        <taxon>Betaproteobacteria</taxon>
        <taxon>Burkholderiales</taxon>
        <taxon>Sphaerotilaceae</taxon>
        <taxon>Roseateles</taxon>
    </lineage>
</organism>
<accession>A0ABY6AZ81</accession>
<dbReference type="Proteomes" id="UP001064933">
    <property type="component" value="Chromosome"/>
</dbReference>
<dbReference type="EMBL" id="CP104562">
    <property type="protein sequence ID" value="UXH78481.1"/>
    <property type="molecule type" value="Genomic_DNA"/>
</dbReference>
<evidence type="ECO:0000313" key="4">
    <source>
        <dbReference type="Proteomes" id="UP001064933"/>
    </source>
</evidence>
<dbReference type="Pfam" id="PF14344">
    <property type="entry name" value="DUF4397"/>
    <property type="match status" value="2"/>
</dbReference>
<evidence type="ECO:0000313" key="3">
    <source>
        <dbReference type="EMBL" id="UXH78481.1"/>
    </source>
</evidence>
<reference evidence="3" key="1">
    <citation type="submission" date="2022-10" db="EMBL/GenBank/DDBJ databases">
        <title>Characterization and whole genome sequencing of a new Roseateles species, isolated from fresh water.</title>
        <authorList>
            <person name="Guliayeva D.Y."/>
            <person name="Akhremchuk A.E."/>
            <person name="Sikolenko M.A."/>
            <person name="Valentovich L.N."/>
            <person name="Sidarenka A.V."/>
        </authorList>
    </citation>
    <scope>NUCLEOTIDE SEQUENCE</scope>
    <source>
        <strain evidence="3">BIM B-1768</strain>
    </source>
</reference>
<gene>
    <name evidence="3" type="ORF">N4261_00635</name>
</gene>
<feature type="chain" id="PRO_5045740028" evidence="1">
    <location>
        <begin position="21"/>
        <end position="425"/>
    </location>
</feature>
<keyword evidence="1" id="KW-0732">Signal</keyword>
<protein>
    <submittedName>
        <fullName evidence="3">DUF4397 domain-containing protein</fullName>
    </submittedName>
</protein>
<dbReference type="InterPro" id="IPR025510">
    <property type="entry name" value="DUF4397"/>
</dbReference>
<feature type="domain" description="DUF4397" evidence="2">
    <location>
        <begin position="241"/>
        <end position="341"/>
    </location>
</feature>
<evidence type="ECO:0000256" key="1">
    <source>
        <dbReference type="SAM" id="SignalP"/>
    </source>
</evidence>
<name>A0ABY6AZ81_9BURK</name>
<feature type="domain" description="DUF4397" evidence="2">
    <location>
        <begin position="30"/>
        <end position="144"/>
    </location>
</feature>